<keyword evidence="3 4" id="KW-0732">Signal</keyword>
<dbReference type="PANTHER" id="PTHR11575">
    <property type="entry name" value="5'-NUCLEOTIDASE-RELATED"/>
    <property type="match status" value="1"/>
</dbReference>
<dbReference type="GO" id="GO:0000166">
    <property type="term" value="F:nucleotide binding"/>
    <property type="evidence" value="ECO:0007669"/>
    <property type="project" value="UniProtKB-KW"/>
</dbReference>
<dbReference type="Proteomes" id="UP000434639">
    <property type="component" value="Unassembled WGS sequence"/>
</dbReference>
<dbReference type="GO" id="GO:0005576">
    <property type="term" value="C:extracellular region"/>
    <property type="evidence" value="ECO:0007669"/>
    <property type="project" value="UniProtKB-SubCell"/>
</dbReference>
<comment type="similarity">
    <text evidence="4">Belongs to the 5'-nucleotidase family.</text>
</comment>
<dbReference type="RefSeq" id="WP_155113473.1">
    <property type="nucleotide sequence ID" value="NZ_WMIB01000021.1"/>
</dbReference>
<evidence type="ECO:0008006" key="10">
    <source>
        <dbReference type="Google" id="ProtNLM"/>
    </source>
</evidence>
<dbReference type="GO" id="GO:0009166">
    <property type="term" value="P:nucleotide catabolic process"/>
    <property type="evidence" value="ECO:0007669"/>
    <property type="project" value="InterPro"/>
</dbReference>
<dbReference type="OrthoDB" id="9801679at2"/>
<dbReference type="InterPro" id="IPR004843">
    <property type="entry name" value="Calcineurin-like_PHP"/>
</dbReference>
<feature type="domain" description="Calcineurin-like phosphoesterase" evidence="5">
    <location>
        <begin position="245"/>
        <end position="459"/>
    </location>
</feature>
<proteinExistence type="inferred from homology"/>
<dbReference type="InterPro" id="IPR008334">
    <property type="entry name" value="5'-Nucleotdase_C"/>
</dbReference>
<dbReference type="SUPFAM" id="SSF55816">
    <property type="entry name" value="5'-nucleotidase (syn. UDP-sugar hydrolase), C-terminal domain"/>
    <property type="match status" value="1"/>
</dbReference>
<dbReference type="PANTHER" id="PTHR11575:SF24">
    <property type="entry name" value="5'-NUCLEOTIDASE"/>
    <property type="match status" value="1"/>
</dbReference>
<dbReference type="EMBL" id="WMIB01000021">
    <property type="protein sequence ID" value="MTH54963.1"/>
    <property type="molecule type" value="Genomic_DNA"/>
</dbReference>
<feature type="domain" description="SbsC C-terminal" evidence="7">
    <location>
        <begin position="59"/>
        <end position="150"/>
    </location>
</feature>
<evidence type="ECO:0000256" key="2">
    <source>
        <dbReference type="ARBA" id="ARBA00022525"/>
    </source>
</evidence>
<dbReference type="InterPro" id="IPR036907">
    <property type="entry name" value="5'-Nucleotdase_C_sf"/>
</dbReference>
<dbReference type="SUPFAM" id="SSF56300">
    <property type="entry name" value="Metallo-dependent phosphatases"/>
    <property type="match status" value="1"/>
</dbReference>
<name>A0A7X2S7B6_9BACI</name>
<evidence type="ECO:0000259" key="7">
    <source>
        <dbReference type="Pfam" id="PF18058"/>
    </source>
</evidence>
<dbReference type="Pfam" id="PF18058">
    <property type="entry name" value="SbsC_C"/>
    <property type="match status" value="1"/>
</dbReference>
<keyword evidence="4" id="KW-0547">Nucleotide-binding</keyword>
<dbReference type="InterPro" id="IPR041378">
    <property type="entry name" value="S-layer_SbsC_C"/>
</dbReference>
<dbReference type="Pfam" id="PF00149">
    <property type="entry name" value="Metallophos"/>
    <property type="match status" value="1"/>
</dbReference>
<dbReference type="Gene3D" id="3.60.21.10">
    <property type="match status" value="1"/>
</dbReference>
<organism evidence="8 9">
    <name type="scientific">Metabacillus mangrovi</name>
    <dbReference type="NCBI Taxonomy" id="1491830"/>
    <lineage>
        <taxon>Bacteria</taxon>
        <taxon>Bacillati</taxon>
        <taxon>Bacillota</taxon>
        <taxon>Bacilli</taxon>
        <taxon>Bacillales</taxon>
        <taxon>Bacillaceae</taxon>
        <taxon>Metabacillus</taxon>
    </lineage>
</organism>
<protein>
    <recommendedName>
        <fullName evidence="10">Bifunctional metallophosphatase/5'-nucleotidase</fullName>
    </recommendedName>
</protein>
<feature type="domain" description="5'-Nucleotidase C-terminal" evidence="6">
    <location>
        <begin position="536"/>
        <end position="698"/>
    </location>
</feature>
<gene>
    <name evidence="8" type="ORF">GKZ89_16290</name>
</gene>
<evidence type="ECO:0000256" key="3">
    <source>
        <dbReference type="ARBA" id="ARBA00022729"/>
    </source>
</evidence>
<evidence type="ECO:0000259" key="6">
    <source>
        <dbReference type="Pfam" id="PF02872"/>
    </source>
</evidence>
<dbReference type="InterPro" id="IPR006179">
    <property type="entry name" value="5_nucleotidase/apyrase"/>
</dbReference>
<dbReference type="Pfam" id="PF02872">
    <property type="entry name" value="5_nucleotid_C"/>
    <property type="match status" value="1"/>
</dbReference>
<dbReference type="AlphaFoldDB" id="A0A7X2S7B6"/>
<evidence type="ECO:0000313" key="8">
    <source>
        <dbReference type="EMBL" id="MTH54963.1"/>
    </source>
</evidence>
<keyword evidence="2" id="KW-0964">Secreted</keyword>
<keyword evidence="9" id="KW-1185">Reference proteome</keyword>
<keyword evidence="4" id="KW-0378">Hydrolase</keyword>
<dbReference type="InterPro" id="IPR029052">
    <property type="entry name" value="Metallo-depent_PP-like"/>
</dbReference>
<dbReference type="FunFam" id="3.90.780.10:FF:000004">
    <property type="entry name" value="UDP-sugar hydrolase, putative"/>
    <property type="match status" value="1"/>
</dbReference>
<reference evidence="8 9" key="1">
    <citation type="journal article" date="2017" name="Int. J. Syst. Evol. Microbiol.">
        <title>Bacillus mangrovi sp. nov., isolated from a sediment sample from a mangrove forest.</title>
        <authorList>
            <person name="Gupta V."/>
            <person name="Singh P.K."/>
            <person name="Korpole S."/>
            <person name="Tanuku N.R.S."/>
            <person name="Pinnaka A.K."/>
        </authorList>
    </citation>
    <scope>NUCLEOTIDE SEQUENCE [LARGE SCALE GENOMIC DNA]</scope>
    <source>
        <strain evidence="8 9">KCTC 33872</strain>
    </source>
</reference>
<comment type="caution">
    <text evidence="8">The sequence shown here is derived from an EMBL/GenBank/DDBJ whole genome shotgun (WGS) entry which is preliminary data.</text>
</comment>
<evidence type="ECO:0000313" key="9">
    <source>
        <dbReference type="Proteomes" id="UP000434639"/>
    </source>
</evidence>
<sequence length="743" mass="81752">MYKKIVVKTAIAAAVLSSGLSLNQANAEVSHADFTKVSAHTSSYYTYHLNDLHNRLSAYKDVYGKQLSSNETLQNLKERTSDYKEAVAQGEELQQSVNEFRSMYSNAPDDQMLTSYYELIEETKQYSILITKFRPVVREALTIRYVQPAKNAFQLVSYDMAQYEYLLEARSALNSKNKPEAEKMLKKAEGLEKKDQKLTKTLLKLYPSLKKDAQIIEKNIDAAIKSEMKSIKEALKKPLENFDLSILHSNDTHANVEKAPKRITAIKELRNEKENSLLLDAGDVFSGTLYFNEFKGQPDVELMNLAGYDAMTFGNHEFDLGTAPLARFVQMAQFPFVSANVDFSNDPNMKELYKPEVSSNPEDGNSYNAIIKTINGEKVGILGLTTAETATISSPGDGVAFKNYIKEAEKAVAKLEAKGVNKIVALTHIGFEDGGGDNDVTLAKEVEGLDVIVGGHSHTQLNAPVVDETGEEPTLIVQAYQYSDFLGQLDVEFDYKGKVVAHDGKLIDLKTKTDDAEAVEILNKYKPKVEELKNQVVGSTDVVLDGERANVRTKETNLGNLITDGMLAKAKTIDPETVIALQNGGGIRASINQGDITMGEILTVMPFGNSLAIMELTGKEIKAALEHSVDLAPAQSGAFLQVAGMKFTYDSSKPVGERVTEVQVKEGDAFTALDLEKTYKAATNTFTAAGGDNYTMFKTAYQEGRVSEPGFVDWEIFSTYLKENAGVQPAVEGRITDLKSSSN</sequence>
<feature type="chain" id="PRO_5031609683" description="Bifunctional metallophosphatase/5'-nucleotidase" evidence="4">
    <location>
        <begin position="28"/>
        <end position="743"/>
    </location>
</feature>
<comment type="subcellular location">
    <subcellularLocation>
        <location evidence="1">Secreted</location>
    </subcellularLocation>
</comment>
<dbReference type="GO" id="GO:0016787">
    <property type="term" value="F:hydrolase activity"/>
    <property type="evidence" value="ECO:0007669"/>
    <property type="project" value="UniProtKB-KW"/>
</dbReference>
<evidence type="ECO:0000259" key="5">
    <source>
        <dbReference type="Pfam" id="PF00149"/>
    </source>
</evidence>
<evidence type="ECO:0000256" key="4">
    <source>
        <dbReference type="RuleBase" id="RU362119"/>
    </source>
</evidence>
<dbReference type="Gene3D" id="3.90.780.10">
    <property type="entry name" value="5'-Nucleotidase, C-terminal domain"/>
    <property type="match status" value="1"/>
</dbReference>
<dbReference type="PRINTS" id="PR01607">
    <property type="entry name" value="APYRASEFAMLY"/>
</dbReference>
<accession>A0A7X2S7B6</accession>
<feature type="signal peptide" evidence="4">
    <location>
        <begin position="1"/>
        <end position="27"/>
    </location>
</feature>
<evidence type="ECO:0000256" key="1">
    <source>
        <dbReference type="ARBA" id="ARBA00004613"/>
    </source>
</evidence>